<proteinExistence type="predicted"/>
<dbReference type="Pfam" id="PF13539">
    <property type="entry name" value="Peptidase_M15_4"/>
    <property type="match status" value="1"/>
</dbReference>
<dbReference type="GO" id="GO:0008233">
    <property type="term" value="F:peptidase activity"/>
    <property type="evidence" value="ECO:0007669"/>
    <property type="project" value="InterPro"/>
</dbReference>
<dbReference type="AlphaFoldDB" id="A0A7Y9DQ25"/>
<keyword evidence="1" id="KW-0732">Signal</keyword>
<feature type="signal peptide" evidence="1">
    <location>
        <begin position="1"/>
        <end position="23"/>
    </location>
</feature>
<sequence>MRRSRSVALALLPVLLAAAPVLDRRTRDVSDPPLPTFTSTVSPVSAAELSASWRPGCPVPPEQLRTVAVTHVDLAGHPATGRLVVHADVADAVVAVFARLYALRFPVARMVPVEAYGGSDDASMAADNTSAFNCRATTGGSGFSEHSYGTAIDLNPVENPYVKGTTVLPAAGRAFTDRRPAPGVVLAGDAVVQAFAQHGFSWGGDWSSLKDYQHFSVSGD</sequence>
<dbReference type="SUPFAM" id="SSF55166">
    <property type="entry name" value="Hedgehog/DD-peptidase"/>
    <property type="match status" value="1"/>
</dbReference>
<dbReference type="Gene3D" id="3.30.1380.10">
    <property type="match status" value="1"/>
</dbReference>
<keyword evidence="4" id="KW-1185">Reference proteome</keyword>
<dbReference type="EMBL" id="JACCBB010000001">
    <property type="protein sequence ID" value="NYD24598.1"/>
    <property type="molecule type" value="Genomic_DNA"/>
</dbReference>
<dbReference type="InterPro" id="IPR009045">
    <property type="entry name" value="Zn_M74/Hedgehog-like"/>
</dbReference>
<accession>A0A7Y9DQ25</accession>
<reference evidence="3 4" key="1">
    <citation type="submission" date="2020-07" db="EMBL/GenBank/DDBJ databases">
        <title>Sequencing the genomes of 1000 actinobacteria strains.</title>
        <authorList>
            <person name="Klenk H.-P."/>
        </authorList>
    </citation>
    <scope>NUCLEOTIDE SEQUENCE [LARGE SCALE GENOMIC DNA]</scope>
    <source>
        <strain evidence="3 4">DSM 7487</strain>
    </source>
</reference>
<feature type="domain" description="Peptidase M15C" evidence="2">
    <location>
        <begin position="139"/>
        <end position="216"/>
    </location>
</feature>
<protein>
    <recommendedName>
        <fullName evidence="2">Peptidase M15C domain-containing protein</fullName>
    </recommendedName>
</protein>
<evidence type="ECO:0000256" key="1">
    <source>
        <dbReference type="SAM" id="SignalP"/>
    </source>
</evidence>
<evidence type="ECO:0000313" key="4">
    <source>
        <dbReference type="Proteomes" id="UP000521922"/>
    </source>
</evidence>
<dbReference type="InterPro" id="IPR039561">
    <property type="entry name" value="Peptidase_M15C"/>
</dbReference>
<dbReference type="RefSeq" id="WP_179755093.1">
    <property type="nucleotide sequence ID" value="NZ_BAAAGN010000026.1"/>
</dbReference>
<name>A0A7Y9DQ25_9ACTN</name>
<dbReference type="CDD" id="cd14845">
    <property type="entry name" value="L-Ala-D-Glu_peptidase_like"/>
    <property type="match status" value="1"/>
</dbReference>
<evidence type="ECO:0000259" key="2">
    <source>
        <dbReference type="Pfam" id="PF13539"/>
    </source>
</evidence>
<dbReference type="Proteomes" id="UP000521922">
    <property type="component" value="Unassembled WGS sequence"/>
</dbReference>
<evidence type="ECO:0000313" key="3">
    <source>
        <dbReference type="EMBL" id="NYD24598.1"/>
    </source>
</evidence>
<gene>
    <name evidence="3" type="ORF">BJ968_004138</name>
</gene>
<feature type="chain" id="PRO_5038886491" description="Peptidase M15C domain-containing protein" evidence="1">
    <location>
        <begin position="24"/>
        <end position="220"/>
    </location>
</feature>
<organism evidence="3 4">
    <name type="scientific">Kineococcus aurantiacus</name>
    <dbReference type="NCBI Taxonomy" id="37633"/>
    <lineage>
        <taxon>Bacteria</taxon>
        <taxon>Bacillati</taxon>
        <taxon>Actinomycetota</taxon>
        <taxon>Actinomycetes</taxon>
        <taxon>Kineosporiales</taxon>
        <taxon>Kineosporiaceae</taxon>
        <taxon>Kineococcus</taxon>
    </lineage>
</organism>
<comment type="caution">
    <text evidence="3">The sequence shown here is derived from an EMBL/GenBank/DDBJ whole genome shotgun (WGS) entry which is preliminary data.</text>
</comment>